<dbReference type="EMBL" id="QTSX02003555">
    <property type="protein sequence ID" value="KAJ9070949.1"/>
    <property type="molecule type" value="Genomic_DNA"/>
</dbReference>
<keyword evidence="2" id="KW-1185">Reference proteome</keyword>
<sequence>MDPVTIVSSDEDDVPLAVRKAKGSSGKNKESSEASTRPAKKLKLEAASIDLTSTVEDARISEPIQEISAEEMPIYQIALLDKELKYIDSKIDKLFRLRDQKQQEKALLESSLGLGFGQTSSSKDQHNSLSSDNFSDPDGFSWSKAIKDQLKTVWKVNKLRFNQLPVINATLSKKDVMVIMPTGGGKSLCYQLPAIIDTDVAAKPAAITLVITPLVSLIKDQLFDLKRLGIPAIALYSASLPEERKAITAVLKSASDEKEAWKKLGLNASPRLLYVTPEQIGQSKRFLSCLEKAYRDSKLARFVIDECHCCSQAGHDFRPDYKKLSVLRSAFPQVPILALTATCSPSVMDSVKSILGLESSGPKQCLVFKSPLSRANLSYSVIHKPTQAKDVINAIVDFILLRHSNKAGIVYCLSRKDTEVVADAINTISGGTITTQAYHAYLDEDKKQAIHTAWRTGSIKVVVATVAFGMGINHPDVRFVIHHTLSKSLDGYYQESGRAGRDGLPSECVIFFRGSDVFRITGMAVTEPEGLDHAYAMIRYVMSRVKCRKALIEQYFETGYIPLSLKDPETAESQCGSCDICKREASTVTTDLTKEALTILHVLQAIASNNVQDTNLRVTSNQLVTFLKATSALPSPLLNLRDQGTVTLPIEKTIKKETCEMIILRLLLNNYIEEDFHFTAYSSISYLVISPLGRRVLDFPQGFQVLLEIPDI</sequence>
<comment type="caution">
    <text evidence="1">The sequence shown here is derived from an EMBL/GenBank/DDBJ whole genome shotgun (WGS) entry which is preliminary data.</text>
</comment>
<organism evidence="1 2">
    <name type="scientific">Entomophthora muscae</name>
    <dbReference type="NCBI Taxonomy" id="34485"/>
    <lineage>
        <taxon>Eukaryota</taxon>
        <taxon>Fungi</taxon>
        <taxon>Fungi incertae sedis</taxon>
        <taxon>Zoopagomycota</taxon>
        <taxon>Entomophthoromycotina</taxon>
        <taxon>Entomophthoromycetes</taxon>
        <taxon>Entomophthorales</taxon>
        <taxon>Entomophthoraceae</taxon>
        <taxon>Entomophthora</taxon>
    </lineage>
</organism>
<proteinExistence type="predicted"/>
<gene>
    <name evidence="1" type="ORF">DSO57_1039760</name>
</gene>
<reference evidence="1" key="1">
    <citation type="submission" date="2022-04" db="EMBL/GenBank/DDBJ databases">
        <title>Genome of the entomopathogenic fungus Entomophthora muscae.</title>
        <authorList>
            <person name="Elya C."/>
            <person name="Lovett B.R."/>
            <person name="Lee E."/>
            <person name="Macias A.M."/>
            <person name="Hajek A.E."/>
            <person name="De Bivort B.L."/>
            <person name="Kasson M.T."/>
            <person name="De Fine Licht H.H."/>
            <person name="Stajich J.E."/>
        </authorList>
    </citation>
    <scope>NUCLEOTIDE SEQUENCE</scope>
    <source>
        <strain evidence="1">Berkeley</strain>
    </source>
</reference>
<name>A0ACC2T8R5_9FUNG</name>
<protein>
    <submittedName>
        <fullName evidence="1">Uncharacterized protein</fullName>
    </submittedName>
</protein>
<dbReference type="Proteomes" id="UP001165960">
    <property type="component" value="Unassembled WGS sequence"/>
</dbReference>
<evidence type="ECO:0000313" key="2">
    <source>
        <dbReference type="Proteomes" id="UP001165960"/>
    </source>
</evidence>
<evidence type="ECO:0000313" key="1">
    <source>
        <dbReference type="EMBL" id="KAJ9070949.1"/>
    </source>
</evidence>
<accession>A0ACC2T8R5</accession>